<evidence type="ECO:0000256" key="4">
    <source>
        <dbReference type="ARBA" id="ARBA00022898"/>
    </source>
</evidence>
<gene>
    <name evidence="8" type="ORF">FM21_32940</name>
</gene>
<dbReference type="Proteomes" id="UP000029095">
    <property type="component" value="Unassembled WGS sequence"/>
</dbReference>
<dbReference type="SUPFAM" id="SSF53383">
    <property type="entry name" value="PLP-dependent transferases"/>
    <property type="match status" value="1"/>
</dbReference>
<evidence type="ECO:0000313" key="9">
    <source>
        <dbReference type="Proteomes" id="UP000029095"/>
    </source>
</evidence>
<dbReference type="GO" id="GO:0008483">
    <property type="term" value="F:transaminase activity"/>
    <property type="evidence" value="ECO:0007669"/>
    <property type="project" value="UniProtKB-KW"/>
</dbReference>
<dbReference type="Pfam" id="PF01041">
    <property type="entry name" value="DegT_DnrJ_EryC1"/>
    <property type="match status" value="1"/>
</dbReference>
<dbReference type="InterPro" id="IPR000653">
    <property type="entry name" value="DegT/StrS_aminotransferase"/>
</dbReference>
<keyword evidence="3 8" id="KW-0808">Transferase</keyword>
<dbReference type="InterPro" id="IPR015424">
    <property type="entry name" value="PyrdxlP-dep_Trfase"/>
</dbReference>
<feature type="modified residue" description="N6-(pyridoxal phosphate)lysine" evidence="7">
    <location>
        <position position="182"/>
    </location>
</feature>
<reference evidence="8 9" key="1">
    <citation type="submission" date="2014-05" db="EMBL/GenBank/DDBJ databases">
        <title>Complete genome sequence of the Streptomyces mutabilis TRM45540.</title>
        <authorList>
            <person name="Luo X."/>
            <person name="Zhang L."/>
        </authorList>
    </citation>
    <scope>NUCLEOTIDE SEQUENCE [LARGE SCALE GENOMIC DNA]</scope>
    <source>
        <strain evidence="8 9">TRM45540</strain>
    </source>
</reference>
<dbReference type="PANTHER" id="PTHR30244">
    <property type="entry name" value="TRANSAMINASE"/>
    <property type="match status" value="1"/>
</dbReference>
<evidence type="ECO:0000256" key="7">
    <source>
        <dbReference type="PIRSR" id="PIRSR000390-2"/>
    </source>
</evidence>
<dbReference type="CDD" id="cd00616">
    <property type="entry name" value="AHBA_syn"/>
    <property type="match status" value="1"/>
</dbReference>
<dbReference type="PIRSF" id="PIRSF000390">
    <property type="entry name" value="PLP_StrS"/>
    <property type="match status" value="1"/>
</dbReference>
<comment type="similarity">
    <text evidence="5">Belongs to the DegT/DnrJ/EryC1 family. L-glutamine:2-deoxy-scyllo-inosose/scyllo-inosose aminotransferase subfamily.</text>
</comment>
<evidence type="ECO:0000256" key="6">
    <source>
        <dbReference type="PIRSR" id="PIRSR000390-1"/>
    </source>
</evidence>
<keyword evidence="4 7" id="KW-0663">Pyridoxal phosphate</keyword>
<dbReference type="PANTHER" id="PTHR30244:SF34">
    <property type="entry name" value="DTDP-4-AMINO-4,6-DIDEOXYGALACTOSE TRANSAMINASE"/>
    <property type="match status" value="1"/>
</dbReference>
<dbReference type="EMBL" id="JNFQ01000006">
    <property type="protein sequence ID" value="KFG71600.1"/>
    <property type="molecule type" value="Genomic_DNA"/>
</dbReference>
<proteinExistence type="inferred from homology"/>
<evidence type="ECO:0000313" key="8">
    <source>
        <dbReference type="EMBL" id="KFG71600.1"/>
    </source>
</evidence>
<comment type="cofactor">
    <cofactor evidence="1">
        <name>pyridoxal 5'-phosphate</name>
        <dbReference type="ChEBI" id="CHEBI:597326"/>
    </cofactor>
</comment>
<dbReference type="STRING" id="1915400.FM21_32940"/>
<sequence length="388" mass="41898">MINLFQPQVGDEELDAVAGVFQDRWLGHGPRTKAFEAAFAEHLGVGPEHVVFINSGTAGLFLAMESLALEAGDEVVLPSLSFLAAANAVVTTAARPVFCDVDRRTLNPTLEDVERVLTERTKAVVVLHYGGYPGDTVRIADHCRERGITLIEDAACSVASRVHGRAVGTLGDLAMWSFDAMKVLVTGDGGMIYVKDPQQAARVRRLAYHGLAQPSGFGYAKVSARWWELEVPEPGRRVIGNDLTAAIGAVQLRRLPELVGRRRQIVAQYDRELADVPGLLTPPALPAGHESTHYFYWVQMDPQIRDDVAGDLYRAGIYTTFRYAPLHKVAAYGSPDITLPGSDWAADRTLCLPLHPGLSDTDVRTVATALRRAVAARTAAATAGAPAA</sequence>
<keyword evidence="2 8" id="KW-0032">Aminotransferase</keyword>
<keyword evidence="9" id="KW-1185">Reference proteome</keyword>
<dbReference type="RefSeq" id="WP_043385027.1">
    <property type="nucleotide sequence ID" value="NZ_KN039949.1"/>
</dbReference>
<dbReference type="AlphaFoldDB" id="A0A086MRT2"/>
<accession>A0A086MRT2</accession>
<dbReference type="GO" id="GO:0000271">
    <property type="term" value="P:polysaccharide biosynthetic process"/>
    <property type="evidence" value="ECO:0007669"/>
    <property type="project" value="TreeGrafter"/>
</dbReference>
<protein>
    <submittedName>
        <fullName evidence="8">Glutamine--scyllo-inositol aminotransferase</fullName>
    </submittedName>
</protein>
<name>A0A086MRT2_9ACTN</name>
<evidence type="ECO:0000256" key="3">
    <source>
        <dbReference type="ARBA" id="ARBA00022679"/>
    </source>
</evidence>
<evidence type="ECO:0000256" key="2">
    <source>
        <dbReference type="ARBA" id="ARBA00022576"/>
    </source>
</evidence>
<comment type="caution">
    <text evidence="8">The sequence shown here is derived from an EMBL/GenBank/DDBJ whole genome shotgun (WGS) entry which is preliminary data.</text>
</comment>
<organism evidence="8 9">
    <name type="scientific">Streptomyces mutabilis</name>
    <dbReference type="NCBI Taxonomy" id="67332"/>
    <lineage>
        <taxon>Bacteria</taxon>
        <taxon>Bacillati</taxon>
        <taxon>Actinomycetota</taxon>
        <taxon>Actinomycetes</taxon>
        <taxon>Kitasatosporales</taxon>
        <taxon>Streptomycetaceae</taxon>
        <taxon>Streptomyces</taxon>
    </lineage>
</organism>
<dbReference type="Gene3D" id="3.90.1150.10">
    <property type="entry name" value="Aspartate Aminotransferase, domain 1"/>
    <property type="match status" value="1"/>
</dbReference>
<dbReference type="HOGENOM" id="CLU_033332_0_1_11"/>
<evidence type="ECO:0000256" key="5">
    <source>
        <dbReference type="ARBA" id="ARBA00038398"/>
    </source>
</evidence>
<dbReference type="GO" id="GO:0030170">
    <property type="term" value="F:pyridoxal phosphate binding"/>
    <property type="evidence" value="ECO:0007669"/>
    <property type="project" value="TreeGrafter"/>
</dbReference>
<evidence type="ECO:0000256" key="1">
    <source>
        <dbReference type="ARBA" id="ARBA00001933"/>
    </source>
</evidence>
<dbReference type="InterPro" id="IPR015422">
    <property type="entry name" value="PyrdxlP-dep_Trfase_small"/>
</dbReference>
<feature type="active site" description="Proton acceptor" evidence="6">
    <location>
        <position position="182"/>
    </location>
</feature>
<dbReference type="InterPro" id="IPR015421">
    <property type="entry name" value="PyrdxlP-dep_Trfase_major"/>
</dbReference>
<dbReference type="Gene3D" id="3.40.640.10">
    <property type="entry name" value="Type I PLP-dependent aspartate aminotransferase-like (Major domain)"/>
    <property type="match status" value="1"/>
</dbReference>